<evidence type="ECO:0000256" key="4">
    <source>
        <dbReference type="ARBA" id="ARBA00022485"/>
    </source>
</evidence>
<dbReference type="PROSITE" id="PS50109">
    <property type="entry name" value="HIS_KIN"/>
    <property type="match status" value="1"/>
</dbReference>
<keyword evidence="5" id="KW-0963">Cytoplasm</keyword>
<evidence type="ECO:0000256" key="11">
    <source>
        <dbReference type="ARBA" id="ARBA00022840"/>
    </source>
</evidence>
<dbReference type="GO" id="GO:0051539">
    <property type="term" value="F:4 iron, 4 sulfur cluster binding"/>
    <property type="evidence" value="ECO:0007669"/>
    <property type="project" value="UniProtKB-KW"/>
</dbReference>
<dbReference type="InterPro" id="IPR004358">
    <property type="entry name" value="Sig_transdc_His_kin-like_C"/>
</dbReference>
<dbReference type="GO" id="GO:0005524">
    <property type="term" value="F:ATP binding"/>
    <property type="evidence" value="ECO:0007669"/>
    <property type="project" value="UniProtKB-KW"/>
</dbReference>
<accession>A0A0R2B107</accession>
<dbReference type="EMBL" id="AYYR01000129">
    <property type="protein sequence ID" value="KRM73265.1"/>
    <property type="molecule type" value="Genomic_DNA"/>
</dbReference>
<dbReference type="PIRSF" id="PIRSF037432">
    <property type="entry name" value="STHK_NreB"/>
    <property type="match status" value="1"/>
</dbReference>
<feature type="modified residue" description="Phosphohistidine; by autocatalysis" evidence="17">
    <location>
        <position position="150"/>
    </location>
</feature>
<dbReference type="InterPro" id="IPR036890">
    <property type="entry name" value="HATPase_C_sf"/>
</dbReference>
<dbReference type="InterPro" id="IPR017203">
    <property type="entry name" value="Sig_transdc_His_kinase_NreB"/>
</dbReference>
<feature type="domain" description="Histidine kinase" evidence="18">
    <location>
        <begin position="152"/>
        <end position="341"/>
    </location>
</feature>
<dbReference type="SUPFAM" id="SSF55874">
    <property type="entry name" value="ATPase domain of HSP90 chaperone/DNA topoisomerase II/histidine kinase"/>
    <property type="match status" value="1"/>
</dbReference>
<evidence type="ECO:0000256" key="3">
    <source>
        <dbReference type="ARBA" id="ARBA00004496"/>
    </source>
</evidence>
<dbReference type="InterPro" id="IPR011712">
    <property type="entry name" value="Sig_transdc_His_kin_sub3_dim/P"/>
</dbReference>
<gene>
    <name evidence="19" type="ORF">FC82_GL001456</name>
</gene>
<comment type="caution">
    <text evidence="19">The sequence shown here is derived from an EMBL/GenBank/DDBJ whole genome shotgun (WGS) entry which is preliminary data.</text>
</comment>
<comment type="catalytic activity">
    <reaction evidence="1 16">
        <text>ATP + protein L-histidine = ADP + protein N-phospho-L-histidine.</text>
        <dbReference type="EC" id="2.7.13.3"/>
    </reaction>
</comment>
<comment type="PTM">
    <text evidence="17">Autophosphorylated.</text>
</comment>
<evidence type="ECO:0000256" key="8">
    <source>
        <dbReference type="ARBA" id="ARBA00022723"/>
    </source>
</evidence>
<keyword evidence="10 16" id="KW-0418">Kinase</keyword>
<dbReference type="PATRIC" id="fig|1423733.4.peg.1531"/>
<evidence type="ECO:0000259" key="18">
    <source>
        <dbReference type="PROSITE" id="PS50109"/>
    </source>
</evidence>
<evidence type="ECO:0000256" key="10">
    <source>
        <dbReference type="ARBA" id="ARBA00022777"/>
    </source>
</evidence>
<reference evidence="19 20" key="1">
    <citation type="journal article" date="2015" name="Genome Announc.">
        <title>Expanding the biotechnology potential of lactobacilli through comparative genomics of 213 strains and associated genera.</title>
        <authorList>
            <person name="Sun Z."/>
            <person name="Harris H.M."/>
            <person name="McCann A."/>
            <person name="Guo C."/>
            <person name="Argimon S."/>
            <person name="Zhang W."/>
            <person name="Yang X."/>
            <person name="Jeffery I.B."/>
            <person name="Cooney J.C."/>
            <person name="Kagawa T.F."/>
            <person name="Liu W."/>
            <person name="Song Y."/>
            <person name="Salvetti E."/>
            <person name="Wrobel A."/>
            <person name="Rasinkangas P."/>
            <person name="Parkhill J."/>
            <person name="Rea M.C."/>
            <person name="O'Sullivan O."/>
            <person name="Ritari J."/>
            <person name="Douillard F.P."/>
            <person name="Paul Ross R."/>
            <person name="Yang R."/>
            <person name="Briner A.E."/>
            <person name="Felis G.E."/>
            <person name="de Vos W.M."/>
            <person name="Barrangou R."/>
            <person name="Klaenhammer T.R."/>
            <person name="Caufield P.W."/>
            <person name="Cui Y."/>
            <person name="Zhang H."/>
            <person name="O'Toole P.W."/>
        </authorList>
    </citation>
    <scope>NUCLEOTIDE SEQUENCE [LARGE SCALE GENOMIC DNA]</scope>
    <source>
        <strain evidence="19 20">DSM 20515</strain>
    </source>
</reference>
<sequence>MPTTQNWIENYFDEASDAIYLFQDDTLLVSNKLAKDLQEELHFAPNYLVQVADAAVKQKFAPTDDCFSCSIRNLMHEISIPITLANDKRHPLNYFLIYHVIDVPTKVFSLTLKSRGTIDRMDQMAEQRELSRYVSEAQEKERKTISEDLHDSIAQSMYSAIMGVRRLAKDHLSQTEAEELTAGIEKQLNDTLAEVKGMALDIRPSVLDNFGLIPALRVLAERSEEATGITISVSGSAKTDVLSPETQNVLYRIAQEAIHNALKHAEPHEIDLLLVSHNHFVTLEVMDDGKGFTVPEHQEFNGRSMGLMNMNERVKALNGTFSIKSEPGNGTMVTVKFPVALD</sequence>
<dbReference type="EC" id="2.7.13.3" evidence="16"/>
<keyword evidence="13 16" id="KW-0902">Two-component regulatory system</keyword>
<dbReference type="PANTHER" id="PTHR24421">
    <property type="entry name" value="NITRATE/NITRITE SENSOR PROTEIN NARX-RELATED"/>
    <property type="match status" value="1"/>
</dbReference>
<evidence type="ECO:0000256" key="17">
    <source>
        <dbReference type="PIRSR" id="PIRSR037432-51"/>
    </source>
</evidence>
<dbReference type="PANTHER" id="PTHR24421:SF10">
    <property type="entry name" value="NITRATE_NITRITE SENSOR PROTEIN NARQ"/>
    <property type="match status" value="1"/>
</dbReference>
<evidence type="ECO:0000256" key="9">
    <source>
        <dbReference type="ARBA" id="ARBA00022741"/>
    </source>
</evidence>
<comment type="subcellular location">
    <subcellularLocation>
        <location evidence="3">Cytoplasm</location>
    </subcellularLocation>
</comment>
<dbReference type="InterPro" id="IPR050482">
    <property type="entry name" value="Sensor_HK_TwoCompSys"/>
</dbReference>
<dbReference type="InterPro" id="IPR003594">
    <property type="entry name" value="HATPase_dom"/>
</dbReference>
<dbReference type="GO" id="GO:0005737">
    <property type="term" value="C:cytoplasm"/>
    <property type="evidence" value="ECO:0007669"/>
    <property type="project" value="UniProtKB-SubCell"/>
</dbReference>
<keyword evidence="7 16" id="KW-0808">Transferase</keyword>
<evidence type="ECO:0000256" key="5">
    <source>
        <dbReference type="ARBA" id="ARBA00022490"/>
    </source>
</evidence>
<keyword evidence="4" id="KW-0004">4Fe-4S</keyword>
<keyword evidence="9 16" id="KW-0547">Nucleotide-binding</keyword>
<dbReference type="Pfam" id="PF02518">
    <property type="entry name" value="HATPase_c"/>
    <property type="match status" value="1"/>
</dbReference>
<dbReference type="AlphaFoldDB" id="A0A0R2B107"/>
<proteinExistence type="predicted"/>
<dbReference type="PRINTS" id="PR00344">
    <property type="entry name" value="BCTRLSENSOR"/>
</dbReference>
<dbReference type="SMART" id="SM00387">
    <property type="entry name" value="HATPase_c"/>
    <property type="match status" value="1"/>
</dbReference>
<dbReference type="InterPro" id="IPR005467">
    <property type="entry name" value="His_kinase_dom"/>
</dbReference>
<evidence type="ECO:0000256" key="16">
    <source>
        <dbReference type="PIRNR" id="PIRNR037432"/>
    </source>
</evidence>
<protein>
    <recommendedName>
        <fullName evidence="16">Sensor histidine kinase</fullName>
        <ecNumber evidence="16">2.7.13.3</ecNumber>
    </recommendedName>
</protein>
<dbReference type="Gene3D" id="3.30.565.10">
    <property type="entry name" value="Histidine kinase-like ATPase, C-terminal domain"/>
    <property type="match status" value="1"/>
</dbReference>
<comment type="function">
    <text evidence="15">Member of the two-component regulatory system NreB/NreC involved in the control of dissimilatory nitrate/nitrite reduction in response to oxygen. NreB functions as a direct oxygen sensor histidine kinase which is autophosphorylated, in the absence of oxygen, probably at the conserved histidine residue, and transfers its phosphate group probably to a conserved aspartate residue of NreC. NreB/NreC activates the expression of the nitrate (narGHJI) and nitrite (nir) reductase operons, as well as the putative nitrate transporter gene narT.</text>
</comment>
<dbReference type="GO" id="GO:0005506">
    <property type="term" value="F:iron ion binding"/>
    <property type="evidence" value="ECO:0007669"/>
    <property type="project" value="InterPro"/>
</dbReference>
<evidence type="ECO:0000256" key="1">
    <source>
        <dbReference type="ARBA" id="ARBA00000085"/>
    </source>
</evidence>
<keyword evidence="6 17" id="KW-0597">Phosphoprotein</keyword>
<keyword evidence="14" id="KW-0411">Iron-sulfur</keyword>
<evidence type="ECO:0000313" key="20">
    <source>
        <dbReference type="Proteomes" id="UP000051845"/>
    </source>
</evidence>
<name>A0A0R2B107_SECCO</name>
<dbReference type="GO" id="GO:0016020">
    <property type="term" value="C:membrane"/>
    <property type="evidence" value="ECO:0007669"/>
    <property type="project" value="InterPro"/>
</dbReference>
<evidence type="ECO:0000256" key="15">
    <source>
        <dbReference type="ARBA" id="ARBA00024827"/>
    </source>
</evidence>
<dbReference type="Pfam" id="PF07730">
    <property type="entry name" value="HisKA_3"/>
    <property type="match status" value="1"/>
</dbReference>
<evidence type="ECO:0000256" key="12">
    <source>
        <dbReference type="ARBA" id="ARBA00023004"/>
    </source>
</evidence>
<evidence type="ECO:0000256" key="2">
    <source>
        <dbReference type="ARBA" id="ARBA00001966"/>
    </source>
</evidence>
<keyword evidence="11 16" id="KW-0067">ATP-binding</keyword>
<dbReference type="GO" id="GO:0046983">
    <property type="term" value="F:protein dimerization activity"/>
    <property type="evidence" value="ECO:0007669"/>
    <property type="project" value="InterPro"/>
</dbReference>
<keyword evidence="12" id="KW-0408">Iron</keyword>
<dbReference type="RefSeq" id="WP_056997481.1">
    <property type="nucleotide sequence ID" value="NZ_AYYR01000129.1"/>
</dbReference>
<dbReference type="Gene3D" id="1.20.5.1930">
    <property type="match status" value="1"/>
</dbReference>
<dbReference type="Proteomes" id="UP000051845">
    <property type="component" value="Unassembled WGS sequence"/>
</dbReference>
<evidence type="ECO:0000256" key="7">
    <source>
        <dbReference type="ARBA" id="ARBA00022679"/>
    </source>
</evidence>
<dbReference type="CDD" id="cd16917">
    <property type="entry name" value="HATPase_UhpB-NarQ-NarX-like"/>
    <property type="match status" value="1"/>
</dbReference>
<comment type="cofactor">
    <cofactor evidence="2">
        <name>[4Fe-4S] cluster</name>
        <dbReference type="ChEBI" id="CHEBI:49883"/>
    </cofactor>
</comment>
<evidence type="ECO:0000256" key="13">
    <source>
        <dbReference type="ARBA" id="ARBA00023012"/>
    </source>
</evidence>
<evidence type="ECO:0000313" key="19">
    <source>
        <dbReference type="EMBL" id="KRM73265.1"/>
    </source>
</evidence>
<dbReference type="STRING" id="33960.TY91_04935"/>
<dbReference type="GO" id="GO:0000155">
    <property type="term" value="F:phosphorelay sensor kinase activity"/>
    <property type="evidence" value="ECO:0007669"/>
    <property type="project" value="InterPro"/>
</dbReference>
<keyword evidence="8" id="KW-0479">Metal-binding</keyword>
<organism evidence="19 20">
    <name type="scientific">Secundilactobacillus collinoides DSM 20515 = JCM 1123</name>
    <dbReference type="NCBI Taxonomy" id="1423733"/>
    <lineage>
        <taxon>Bacteria</taxon>
        <taxon>Bacillati</taxon>
        <taxon>Bacillota</taxon>
        <taxon>Bacilli</taxon>
        <taxon>Lactobacillales</taxon>
        <taxon>Lactobacillaceae</taxon>
        <taxon>Secundilactobacillus</taxon>
    </lineage>
</organism>
<evidence type="ECO:0000256" key="14">
    <source>
        <dbReference type="ARBA" id="ARBA00023014"/>
    </source>
</evidence>
<evidence type="ECO:0000256" key="6">
    <source>
        <dbReference type="ARBA" id="ARBA00022553"/>
    </source>
</evidence>